<proteinExistence type="predicted"/>
<dbReference type="PANTHER" id="PTHR45786:SF68">
    <property type="entry name" value="OS02G0701800 PROTEIN"/>
    <property type="match status" value="1"/>
</dbReference>
<organism evidence="2 3">
    <name type="scientific">Miscanthus lutarioriparius</name>
    <dbReference type="NCBI Taxonomy" id="422564"/>
    <lineage>
        <taxon>Eukaryota</taxon>
        <taxon>Viridiplantae</taxon>
        <taxon>Streptophyta</taxon>
        <taxon>Embryophyta</taxon>
        <taxon>Tracheophyta</taxon>
        <taxon>Spermatophyta</taxon>
        <taxon>Magnoliopsida</taxon>
        <taxon>Liliopsida</taxon>
        <taxon>Poales</taxon>
        <taxon>Poaceae</taxon>
        <taxon>PACMAD clade</taxon>
        <taxon>Panicoideae</taxon>
        <taxon>Andropogonodae</taxon>
        <taxon>Andropogoneae</taxon>
        <taxon>Saccharinae</taxon>
        <taxon>Miscanthus</taxon>
    </lineage>
</organism>
<gene>
    <name evidence="2" type="ORF">NCGR_LOCUS58180</name>
</gene>
<name>A0A811RVX5_9POAL</name>
<comment type="caution">
    <text evidence="2">The sequence shown here is derived from an EMBL/GenBank/DDBJ whole genome shotgun (WGS) entry which is preliminary data.</text>
</comment>
<sequence>MPRRDLPSLAFRSGVGKRLQSVREGTSPVDKVTVPTTNAAHSPATVEDTYIWRGQQHRGAARHAMDRLHRQVSVHEARRTREQRNLQQRIRRAEMTDEQREEMRRKQREYQRHYRERKKAESQNNSASCVLTAPGTNRSQIDQNSPIILDKENIQPTAHGNHSHGGIGTSTAIGTALSVASDISNHTMGERNAQQRKRRAEMTDEQREENKRRQREYQRQYRAWQKAQLQNNSTPAAINQIVPSSSLAERQIPELRNNHVHVQSNEEEFDRELFEPAHDGWDSDEDAMDGGHGLHNENLYDDDGVIHRHAQGHDYESYRVPPEGPAANSGRGARHLQLYFYDIEDEALSHRVKRRNGDFPNLDEYKIELNTNVTPDQRRYNAPTASQVAAIWMDGNDPQRCFDRSVVVYGKTDRRPQYIRAWHGCYDALAYPVYNPRGEIGWNKFMPYSEDPFTPPSATMASTNSANGRAEGTTGGNHDIICYNIFLLLYWYY</sequence>
<feature type="compositionally biased region" description="Basic and acidic residues" evidence="1">
    <location>
        <begin position="200"/>
        <end position="216"/>
    </location>
</feature>
<protein>
    <submittedName>
        <fullName evidence="2">Uncharacterized protein</fullName>
    </submittedName>
</protein>
<dbReference type="OrthoDB" id="683332at2759"/>
<feature type="region of interest" description="Disordered" evidence="1">
    <location>
        <begin position="185"/>
        <end position="216"/>
    </location>
</feature>
<keyword evidence="3" id="KW-1185">Reference proteome</keyword>
<dbReference type="EMBL" id="CAJGYO010000017">
    <property type="protein sequence ID" value="CAD6334082.1"/>
    <property type="molecule type" value="Genomic_DNA"/>
</dbReference>
<reference evidence="2" key="1">
    <citation type="submission" date="2020-10" db="EMBL/GenBank/DDBJ databases">
        <authorList>
            <person name="Han B."/>
            <person name="Lu T."/>
            <person name="Zhao Q."/>
            <person name="Huang X."/>
            <person name="Zhao Y."/>
        </authorList>
    </citation>
    <scope>NUCLEOTIDE SEQUENCE</scope>
</reference>
<evidence type="ECO:0000313" key="3">
    <source>
        <dbReference type="Proteomes" id="UP000604825"/>
    </source>
</evidence>
<dbReference type="PANTHER" id="PTHR45786">
    <property type="entry name" value="DNA BINDING PROTEIN-LIKE"/>
    <property type="match status" value="1"/>
</dbReference>
<dbReference type="Proteomes" id="UP000604825">
    <property type="component" value="Unassembled WGS sequence"/>
</dbReference>
<feature type="compositionally biased region" description="Polar residues" evidence="1">
    <location>
        <begin position="122"/>
        <end position="140"/>
    </location>
</feature>
<evidence type="ECO:0000256" key="1">
    <source>
        <dbReference type="SAM" id="MobiDB-lite"/>
    </source>
</evidence>
<feature type="region of interest" description="Disordered" evidence="1">
    <location>
        <begin position="115"/>
        <end position="140"/>
    </location>
</feature>
<accession>A0A811RVX5</accession>
<dbReference type="AlphaFoldDB" id="A0A811RVX5"/>
<evidence type="ECO:0000313" key="2">
    <source>
        <dbReference type="EMBL" id="CAD6334082.1"/>
    </source>
</evidence>
<feature type="region of interest" description="Disordered" evidence="1">
    <location>
        <begin position="17"/>
        <end position="37"/>
    </location>
</feature>